<dbReference type="PANTHER" id="PTHR23508">
    <property type="entry name" value="CARBOXYLIC ACID TRANSPORTER PROTEIN HOMOLOG"/>
    <property type="match status" value="1"/>
</dbReference>
<organism evidence="7 8">
    <name type="scientific">Alteromonas confluentis</name>
    <dbReference type="NCBI Taxonomy" id="1656094"/>
    <lineage>
        <taxon>Bacteria</taxon>
        <taxon>Pseudomonadati</taxon>
        <taxon>Pseudomonadota</taxon>
        <taxon>Gammaproteobacteria</taxon>
        <taxon>Alteromonadales</taxon>
        <taxon>Alteromonadaceae</taxon>
        <taxon>Alteromonas/Salinimonas group</taxon>
        <taxon>Alteromonas</taxon>
    </lineage>
</organism>
<dbReference type="GO" id="GO:0046943">
    <property type="term" value="F:carboxylic acid transmembrane transporter activity"/>
    <property type="evidence" value="ECO:0007669"/>
    <property type="project" value="TreeGrafter"/>
</dbReference>
<comment type="subcellular location">
    <subcellularLocation>
        <location evidence="1">Membrane</location>
        <topology evidence="1">Multi-pass membrane protein</topology>
    </subcellularLocation>
</comment>
<proteinExistence type="predicted"/>
<dbReference type="AlphaFoldDB" id="A0A1E7Z9V8"/>
<dbReference type="InterPro" id="IPR036259">
    <property type="entry name" value="MFS_trans_sf"/>
</dbReference>
<feature type="transmembrane region" description="Helical" evidence="5">
    <location>
        <begin position="405"/>
        <end position="424"/>
    </location>
</feature>
<feature type="transmembrane region" description="Helical" evidence="5">
    <location>
        <begin position="143"/>
        <end position="165"/>
    </location>
</feature>
<comment type="caution">
    <text evidence="7">The sequence shown here is derived from an EMBL/GenBank/DDBJ whole genome shotgun (WGS) entry which is preliminary data.</text>
</comment>
<dbReference type="PROSITE" id="PS00216">
    <property type="entry name" value="SUGAR_TRANSPORT_1"/>
    <property type="match status" value="1"/>
</dbReference>
<reference evidence="7 8" key="1">
    <citation type="submission" date="2016-08" db="EMBL/GenBank/DDBJ databases">
        <authorList>
            <person name="Seilhamer J.J."/>
        </authorList>
    </citation>
    <scope>NUCLEOTIDE SEQUENCE [LARGE SCALE GENOMIC DNA]</scope>
    <source>
        <strain evidence="7 8">KCTC 42603</strain>
    </source>
</reference>
<keyword evidence="8" id="KW-1185">Reference proteome</keyword>
<dbReference type="GO" id="GO:0005886">
    <property type="term" value="C:plasma membrane"/>
    <property type="evidence" value="ECO:0007669"/>
    <property type="project" value="TreeGrafter"/>
</dbReference>
<name>A0A1E7Z9V8_9ALTE</name>
<dbReference type="InterPro" id="IPR005829">
    <property type="entry name" value="Sugar_transporter_CS"/>
</dbReference>
<dbReference type="InterPro" id="IPR020846">
    <property type="entry name" value="MFS_dom"/>
</dbReference>
<evidence type="ECO:0000256" key="2">
    <source>
        <dbReference type="ARBA" id="ARBA00022692"/>
    </source>
</evidence>
<feature type="transmembrane region" description="Helical" evidence="5">
    <location>
        <begin position="287"/>
        <end position="307"/>
    </location>
</feature>
<feature type="transmembrane region" description="Helical" evidence="5">
    <location>
        <begin position="110"/>
        <end position="131"/>
    </location>
</feature>
<keyword evidence="4 5" id="KW-0472">Membrane</keyword>
<dbReference type="PANTHER" id="PTHR23508:SF10">
    <property type="entry name" value="CARBOXYLIC ACID TRANSPORTER PROTEIN HOMOLOG"/>
    <property type="match status" value="1"/>
</dbReference>
<dbReference type="OrthoDB" id="7066727at2"/>
<gene>
    <name evidence="7" type="ORF">BFC18_14165</name>
</gene>
<feature type="transmembrane region" description="Helical" evidence="5">
    <location>
        <begin position="20"/>
        <end position="41"/>
    </location>
</feature>
<feature type="transmembrane region" description="Helical" evidence="5">
    <location>
        <begin position="314"/>
        <end position="333"/>
    </location>
</feature>
<dbReference type="EMBL" id="MDHN01000029">
    <property type="protein sequence ID" value="OFC70315.1"/>
    <property type="molecule type" value="Genomic_DNA"/>
</dbReference>
<evidence type="ECO:0000256" key="1">
    <source>
        <dbReference type="ARBA" id="ARBA00004141"/>
    </source>
</evidence>
<dbReference type="Proteomes" id="UP000175691">
    <property type="component" value="Unassembled WGS sequence"/>
</dbReference>
<dbReference type="PROSITE" id="PS50850">
    <property type="entry name" value="MFS"/>
    <property type="match status" value="1"/>
</dbReference>
<sequence length="434" mass="45920">MNLNKIINTPRLTGLHLRVLGICFLLNMLDGMDVLVISFAAPFISDAWDVSPGALGIVFSAALVGMALGAVFVSPYSDKLGRKKIIVGSICTITAGMWLTALSGSVTELAFFRFVAGLGIGSMLASLTSMVSEYAPDKYRNQAILILHAGYPIGAIIAGFMAAHILPQWGWQPLFEVTALISLCALPLALFLLPESLDFLISRQPAKALEKVNRILLSLRHTVVSSLPRVEADATTSAGLPGLLTSNLRSATLLLWLAFMMAFASLYFLLSWVVKLAVDAGLPVEDAMLAGISLNLGAFFGSVLLGWLSSKMGLIRVISVFFILGAIASIVYGTVDMNVAGAMVAIFILMFFVQGGFTGLYAVAARLYPTSIRTTGVGWAIGAGRVGAVSGPALAGVLIGAGIPVGWMFIIFSIPLLVATATILKINHQPVKKD</sequence>
<dbReference type="CDD" id="cd17365">
    <property type="entry name" value="MFS_PcaK_like"/>
    <property type="match status" value="1"/>
</dbReference>
<feature type="domain" description="Major facilitator superfamily (MFS) profile" evidence="6">
    <location>
        <begin position="19"/>
        <end position="431"/>
    </location>
</feature>
<evidence type="ECO:0000256" key="4">
    <source>
        <dbReference type="ARBA" id="ARBA00023136"/>
    </source>
</evidence>
<feature type="transmembrane region" description="Helical" evidence="5">
    <location>
        <begin position="85"/>
        <end position="104"/>
    </location>
</feature>
<feature type="transmembrane region" description="Helical" evidence="5">
    <location>
        <begin position="171"/>
        <end position="193"/>
    </location>
</feature>
<feature type="transmembrane region" description="Helical" evidence="5">
    <location>
        <begin position="253"/>
        <end position="275"/>
    </location>
</feature>
<feature type="transmembrane region" description="Helical" evidence="5">
    <location>
        <begin position="339"/>
        <end position="364"/>
    </location>
</feature>
<dbReference type="Gene3D" id="1.20.1250.20">
    <property type="entry name" value="MFS general substrate transporter like domains"/>
    <property type="match status" value="1"/>
</dbReference>
<keyword evidence="3 5" id="KW-1133">Transmembrane helix</keyword>
<feature type="transmembrane region" description="Helical" evidence="5">
    <location>
        <begin position="53"/>
        <end position="73"/>
    </location>
</feature>
<evidence type="ECO:0000256" key="5">
    <source>
        <dbReference type="SAM" id="Phobius"/>
    </source>
</evidence>
<dbReference type="Pfam" id="PF07690">
    <property type="entry name" value="MFS_1"/>
    <property type="match status" value="1"/>
</dbReference>
<protein>
    <recommendedName>
        <fullName evidence="6">Major facilitator superfamily (MFS) profile domain-containing protein</fullName>
    </recommendedName>
</protein>
<dbReference type="STRING" id="1656094.BFC18_14165"/>
<evidence type="ECO:0000259" key="6">
    <source>
        <dbReference type="PROSITE" id="PS50850"/>
    </source>
</evidence>
<accession>A0A1E7Z9V8</accession>
<evidence type="ECO:0000313" key="8">
    <source>
        <dbReference type="Proteomes" id="UP000175691"/>
    </source>
</evidence>
<feature type="transmembrane region" description="Helical" evidence="5">
    <location>
        <begin position="376"/>
        <end position="399"/>
    </location>
</feature>
<dbReference type="InterPro" id="IPR011701">
    <property type="entry name" value="MFS"/>
</dbReference>
<keyword evidence="2 5" id="KW-0812">Transmembrane</keyword>
<evidence type="ECO:0000256" key="3">
    <source>
        <dbReference type="ARBA" id="ARBA00022989"/>
    </source>
</evidence>
<dbReference type="SUPFAM" id="SSF103473">
    <property type="entry name" value="MFS general substrate transporter"/>
    <property type="match status" value="1"/>
</dbReference>
<evidence type="ECO:0000313" key="7">
    <source>
        <dbReference type="EMBL" id="OFC70315.1"/>
    </source>
</evidence>